<name>A0ABX8MHC6_9PSED</name>
<keyword evidence="2" id="KW-1185">Reference proteome</keyword>
<dbReference type="Proteomes" id="UP000693952">
    <property type="component" value="Chromosome"/>
</dbReference>
<accession>A0ABX8MHC6</accession>
<organism evidence="1 2">
    <name type="scientific">Pseudomonas sessilinigenes</name>
    <dbReference type="NCBI Taxonomy" id="658629"/>
    <lineage>
        <taxon>Bacteria</taxon>
        <taxon>Pseudomonadati</taxon>
        <taxon>Pseudomonadota</taxon>
        <taxon>Gammaproteobacteria</taxon>
        <taxon>Pseudomonadales</taxon>
        <taxon>Pseudomonadaceae</taxon>
        <taxon>Pseudomonas</taxon>
    </lineage>
</organism>
<evidence type="ECO:0000313" key="2">
    <source>
        <dbReference type="Proteomes" id="UP000693952"/>
    </source>
</evidence>
<proteinExistence type="predicted"/>
<gene>
    <name evidence="1" type="ORF">KSS89_20615</name>
</gene>
<reference evidence="1" key="1">
    <citation type="submission" date="2021-06" db="EMBL/GenBank/DDBJ databases">
        <title>Updating the genus Pseudomonas: Description of 43 new species and partition of the Pseudomonas putida group.</title>
        <authorList>
            <person name="Girard L."/>
            <person name="Lood C."/>
            <person name="Vandamme P."/>
            <person name="Rokni-Zadeh H."/>
            <person name="van Noort V."/>
            <person name="Hofte M."/>
            <person name="Lavigne R."/>
            <person name="De Mot R."/>
        </authorList>
    </citation>
    <scope>NUCLEOTIDE SEQUENCE</scope>
    <source>
        <strain evidence="1">CMR12a</strain>
    </source>
</reference>
<dbReference type="EMBL" id="CP077074">
    <property type="protein sequence ID" value="QXH38659.1"/>
    <property type="molecule type" value="Genomic_DNA"/>
</dbReference>
<dbReference type="RefSeq" id="WP_164487258.1">
    <property type="nucleotide sequence ID" value="NZ_CP027706.1"/>
</dbReference>
<protein>
    <submittedName>
        <fullName evidence="1">Uncharacterized protein</fullName>
    </submittedName>
</protein>
<evidence type="ECO:0000313" key="1">
    <source>
        <dbReference type="EMBL" id="QXH38659.1"/>
    </source>
</evidence>
<sequence length="49" mass="5798">MDDKQSPVLIQADRVDDFREKTEIVWYYANIHQSLDDDADETLLNGWLD</sequence>